<name>A0A0T6LKJ9_WENVI</name>
<evidence type="ECO:0008006" key="5">
    <source>
        <dbReference type="Google" id="ProtNLM"/>
    </source>
</evidence>
<dbReference type="SUPFAM" id="SSF50129">
    <property type="entry name" value="GroES-like"/>
    <property type="match status" value="1"/>
</dbReference>
<dbReference type="RefSeq" id="WP_018382424.1">
    <property type="nucleotide sequence ID" value="NZ_LLZU01000039.1"/>
</dbReference>
<dbReference type="GO" id="GO:0016651">
    <property type="term" value="F:oxidoreductase activity, acting on NAD(P)H"/>
    <property type="evidence" value="ECO:0007669"/>
    <property type="project" value="TreeGrafter"/>
</dbReference>
<gene>
    <name evidence="3" type="ORF">AQ490_12205</name>
</gene>
<dbReference type="STRING" id="76728.AQ490_12205"/>
<dbReference type="InterPro" id="IPR011032">
    <property type="entry name" value="GroES-like_sf"/>
</dbReference>
<evidence type="ECO:0000256" key="2">
    <source>
        <dbReference type="ARBA" id="ARBA00023002"/>
    </source>
</evidence>
<accession>A0A0T6LKJ9</accession>
<dbReference type="eggNOG" id="COG0604">
    <property type="taxonomic scope" value="Bacteria"/>
</dbReference>
<dbReference type="AlphaFoldDB" id="A0A0T6LKJ9"/>
<dbReference type="PANTHER" id="PTHR48106:SF18">
    <property type="entry name" value="QUINONE OXIDOREDUCTASE PIG3"/>
    <property type="match status" value="1"/>
</dbReference>
<dbReference type="InterPro" id="IPR036291">
    <property type="entry name" value="NAD(P)-bd_dom_sf"/>
</dbReference>
<dbReference type="SUPFAM" id="SSF51735">
    <property type="entry name" value="NAD(P)-binding Rossmann-fold domains"/>
    <property type="match status" value="1"/>
</dbReference>
<sequence>MRAEAWVLYRAGTDGRSPESPGELRLEEVELPELGPLDVLTEPLYGCWEANMTHALERKPIDIVAARGEQRVVLGNCGLLRVLRTGRDVTGLREGDVCFLVCGNVLDRWGYVKLVHGYDGPGSMGVLAKRTVVPARLLLPVPRGSRHSLVQWATYARYWTAWSNWRLAYGTWRLQVPGDETPYVVAWGGGVGLAQAELAQIKDGARAAVIASSPSRLALIASKGVHPIDRSTFPGLAYDAARFAEDPGYRRAYRASERRFLAEVRAFTGGHGASIVVDNIGGPVYRASLRALDREGVIATCGWKHGMATEYLRAVECIERHQHIHTHAAARWEVDDAVAFQEEHGWLPEVSSVTPWEDVARLSQAYADGKVDDYFPVFEVNPV</sequence>
<dbReference type="OrthoDB" id="3980085at2"/>
<evidence type="ECO:0000313" key="4">
    <source>
        <dbReference type="Proteomes" id="UP000050867"/>
    </source>
</evidence>
<keyword evidence="1" id="KW-0521">NADP</keyword>
<evidence type="ECO:0000313" key="3">
    <source>
        <dbReference type="EMBL" id="KRV46627.1"/>
    </source>
</evidence>
<dbReference type="Proteomes" id="UP000050867">
    <property type="component" value="Unassembled WGS sequence"/>
</dbReference>
<dbReference type="GO" id="GO:0070402">
    <property type="term" value="F:NADPH binding"/>
    <property type="evidence" value="ECO:0007669"/>
    <property type="project" value="TreeGrafter"/>
</dbReference>
<proteinExistence type="predicted"/>
<protein>
    <recommendedName>
        <fullName evidence="5">Zinc-binding dehydrogenase</fullName>
    </recommendedName>
</protein>
<keyword evidence="2" id="KW-0560">Oxidoreductase</keyword>
<evidence type="ECO:0000256" key="1">
    <source>
        <dbReference type="ARBA" id="ARBA00022857"/>
    </source>
</evidence>
<reference evidence="3 4" key="1">
    <citation type="submission" date="2015-10" db="EMBL/GenBank/DDBJ databases">
        <title>Draft genome sequence of pyrrolomycin-producing Streptomyces vitaminophilus.</title>
        <authorList>
            <person name="Graham D.E."/>
            <person name="Mahan K.M."/>
            <person name="Klingeman D.M."/>
            <person name="Hettich R.L."/>
            <person name="Parry R.J."/>
        </authorList>
    </citation>
    <scope>NUCLEOTIDE SEQUENCE [LARGE SCALE GENOMIC DNA]</scope>
    <source>
        <strain evidence="3 4">ATCC 31673</strain>
    </source>
</reference>
<organism evidence="3 4">
    <name type="scientific">Wenjunlia vitaminophila</name>
    <name type="common">Streptomyces vitaminophilus</name>
    <dbReference type="NCBI Taxonomy" id="76728"/>
    <lineage>
        <taxon>Bacteria</taxon>
        <taxon>Bacillati</taxon>
        <taxon>Actinomycetota</taxon>
        <taxon>Actinomycetes</taxon>
        <taxon>Kitasatosporales</taxon>
        <taxon>Streptomycetaceae</taxon>
        <taxon>Wenjunlia</taxon>
    </lineage>
</organism>
<dbReference type="PANTHER" id="PTHR48106">
    <property type="entry name" value="QUINONE OXIDOREDUCTASE PIG3-RELATED"/>
    <property type="match status" value="1"/>
</dbReference>
<dbReference type="EMBL" id="LLZU01000039">
    <property type="protein sequence ID" value="KRV46627.1"/>
    <property type="molecule type" value="Genomic_DNA"/>
</dbReference>
<dbReference type="Gene3D" id="3.90.180.10">
    <property type="entry name" value="Medium-chain alcohol dehydrogenases, catalytic domain"/>
    <property type="match status" value="1"/>
</dbReference>
<keyword evidence="4" id="KW-1185">Reference proteome</keyword>
<comment type="caution">
    <text evidence="3">The sequence shown here is derived from an EMBL/GenBank/DDBJ whole genome shotgun (WGS) entry which is preliminary data.</text>
</comment>